<evidence type="ECO:0000313" key="1">
    <source>
        <dbReference type="EMBL" id="QDT16741.1"/>
    </source>
</evidence>
<name>A0A517PBK9_9PLAN</name>
<dbReference type="Proteomes" id="UP000318741">
    <property type="component" value="Chromosome"/>
</dbReference>
<proteinExistence type="predicted"/>
<reference evidence="1 2" key="1">
    <citation type="submission" date="2019-02" db="EMBL/GenBank/DDBJ databases">
        <title>Deep-cultivation of Planctomycetes and their phenomic and genomic characterization uncovers novel biology.</title>
        <authorList>
            <person name="Wiegand S."/>
            <person name="Jogler M."/>
            <person name="Boedeker C."/>
            <person name="Pinto D."/>
            <person name="Vollmers J."/>
            <person name="Rivas-Marin E."/>
            <person name="Kohn T."/>
            <person name="Peeters S.H."/>
            <person name="Heuer A."/>
            <person name="Rast P."/>
            <person name="Oberbeckmann S."/>
            <person name="Bunk B."/>
            <person name="Jeske O."/>
            <person name="Meyerdierks A."/>
            <person name="Storesund J.E."/>
            <person name="Kallscheuer N."/>
            <person name="Luecker S."/>
            <person name="Lage O.M."/>
            <person name="Pohl T."/>
            <person name="Merkel B.J."/>
            <person name="Hornburger P."/>
            <person name="Mueller R.-W."/>
            <person name="Bruemmer F."/>
            <person name="Labrenz M."/>
            <person name="Spormann A.M."/>
            <person name="Op den Camp H."/>
            <person name="Overmann J."/>
            <person name="Amann R."/>
            <person name="Jetten M.S.M."/>
            <person name="Mascher T."/>
            <person name="Medema M.H."/>
            <person name="Devos D.P."/>
            <person name="Kaster A.-K."/>
            <person name="Ovreas L."/>
            <person name="Rohde M."/>
            <person name="Galperin M.Y."/>
            <person name="Jogler C."/>
        </authorList>
    </citation>
    <scope>NUCLEOTIDE SEQUENCE [LARGE SCALE GENOMIC DNA]</scope>
    <source>
        <strain evidence="1 2">CA12</strain>
    </source>
</reference>
<dbReference type="AlphaFoldDB" id="A0A517PBK9"/>
<accession>A0A517PBK9</accession>
<dbReference type="KEGG" id="acaf:CA12_28480"/>
<organism evidence="1 2">
    <name type="scientific">Alienimonas californiensis</name>
    <dbReference type="NCBI Taxonomy" id="2527989"/>
    <lineage>
        <taxon>Bacteria</taxon>
        <taxon>Pseudomonadati</taxon>
        <taxon>Planctomycetota</taxon>
        <taxon>Planctomycetia</taxon>
        <taxon>Planctomycetales</taxon>
        <taxon>Planctomycetaceae</taxon>
        <taxon>Alienimonas</taxon>
    </lineage>
</organism>
<evidence type="ECO:0000313" key="2">
    <source>
        <dbReference type="Proteomes" id="UP000318741"/>
    </source>
</evidence>
<protein>
    <submittedName>
        <fullName evidence="1">Uncharacterized protein</fullName>
    </submittedName>
</protein>
<sequence>MHFSDTAPSTAKIPVRPESVARLAAEYGGKLVTRYFRTVFVDDESGLILYVDSRPTEKRFVSRYRFEGLLEAAGAKIQATATHGEGGFRGEPRTLAWAIEVPGRSRGETVSLVRAAAGALFGGVDVVD</sequence>
<gene>
    <name evidence="1" type="ORF">CA12_28480</name>
</gene>
<dbReference type="EMBL" id="CP036265">
    <property type="protein sequence ID" value="QDT16741.1"/>
    <property type="molecule type" value="Genomic_DNA"/>
</dbReference>
<keyword evidence="2" id="KW-1185">Reference proteome</keyword>
<dbReference type="RefSeq" id="WP_145359678.1">
    <property type="nucleotide sequence ID" value="NZ_CP036265.1"/>
</dbReference>